<evidence type="ECO:0000256" key="1">
    <source>
        <dbReference type="ARBA" id="ARBA00004141"/>
    </source>
</evidence>
<feature type="transmembrane region" description="Helical" evidence="5">
    <location>
        <begin position="208"/>
        <end position="232"/>
    </location>
</feature>
<dbReference type="PANTHER" id="PTHR23501">
    <property type="entry name" value="MAJOR FACILITATOR SUPERFAMILY"/>
    <property type="match status" value="1"/>
</dbReference>
<feature type="transmembrane region" description="Helical" evidence="5">
    <location>
        <begin position="353"/>
        <end position="373"/>
    </location>
</feature>
<evidence type="ECO:0000259" key="6">
    <source>
        <dbReference type="PROSITE" id="PS50850"/>
    </source>
</evidence>
<keyword evidence="8" id="KW-1185">Reference proteome</keyword>
<dbReference type="Gene3D" id="1.20.1250.20">
    <property type="entry name" value="MFS general substrate transporter like domains"/>
    <property type="match status" value="2"/>
</dbReference>
<organism evidence="7 8">
    <name type="scientific">Apophysomyces ossiformis</name>
    <dbReference type="NCBI Taxonomy" id="679940"/>
    <lineage>
        <taxon>Eukaryota</taxon>
        <taxon>Fungi</taxon>
        <taxon>Fungi incertae sedis</taxon>
        <taxon>Mucoromycota</taxon>
        <taxon>Mucoromycotina</taxon>
        <taxon>Mucoromycetes</taxon>
        <taxon>Mucorales</taxon>
        <taxon>Mucorineae</taxon>
        <taxon>Mucoraceae</taxon>
        <taxon>Apophysomyces</taxon>
    </lineage>
</organism>
<dbReference type="EMBL" id="JABAYA010000241">
    <property type="protein sequence ID" value="KAF7721716.1"/>
    <property type="molecule type" value="Genomic_DNA"/>
</dbReference>
<evidence type="ECO:0000313" key="7">
    <source>
        <dbReference type="EMBL" id="KAF7721716.1"/>
    </source>
</evidence>
<keyword evidence="4 5" id="KW-0472">Membrane</keyword>
<name>A0A8H7BLI4_9FUNG</name>
<sequence length="536" mass="58919">MRLVMISWVSTWENNVNLTITPTVTSVLQANNIASILNTVLFMLQVCLIPMFSKISDLTGRAEVYTLSLMLYIVSFIIMATAPNYDNLIGGKVIYAVGKSGCAIVAPILIGDMTDIINRGLMQALYNIPSIFGMLLAPLAAGALIAQGQWRWAYGINSILLFATAIPLIFSLWNVDFKARRLLKSEAEQEKGHEEEEKDNKKSFYKKVVWILNEVDMIGSIFLIAGLCLILLPCVLANTRWGGWGSPITIGTLVAGLVSVILFALWEWKGAHKPVIPATKWESSTPLWASLATLTIRLISASNWQYLLTYLQVSRKASPAKATYLERGFSSFFVVTELIIGFLMKRYRVWRPFVWSGTAFLILGVGLMIPARLPTSSDAFVVISQSIAGIGVGMLDVPLLVAAQSSVPHNDLSIVTALYQMGGSLGSAIGSTMAGAVWNAMLLGHMEKYVPGDYNYEKIVRDIDYAINLPVEQYNGVVTAYGEVQRVLSIISVCVASLTFFFSLPIRSFGLDESEEDRIKANAGRSTYTTKEEGKT</sequence>
<dbReference type="InterPro" id="IPR011701">
    <property type="entry name" value="MFS"/>
</dbReference>
<keyword evidence="2 5" id="KW-0812">Transmembrane</keyword>
<feature type="transmembrane region" description="Helical" evidence="5">
    <location>
        <begin position="379"/>
        <end position="402"/>
    </location>
</feature>
<dbReference type="Proteomes" id="UP000605846">
    <property type="component" value="Unassembled WGS sequence"/>
</dbReference>
<feature type="transmembrane region" description="Helical" evidence="5">
    <location>
        <begin position="414"/>
        <end position="438"/>
    </location>
</feature>
<evidence type="ECO:0000256" key="2">
    <source>
        <dbReference type="ARBA" id="ARBA00022692"/>
    </source>
</evidence>
<keyword evidence="3 5" id="KW-1133">Transmembrane helix</keyword>
<dbReference type="InterPro" id="IPR036259">
    <property type="entry name" value="MFS_trans_sf"/>
</dbReference>
<evidence type="ECO:0000256" key="5">
    <source>
        <dbReference type="SAM" id="Phobius"/>
    </source>
</evidence>
<feature type="transmembrane region" description="Helical" evidence="5">
    <location>
        <begin position="244"/>
        <end position="266"/>
    </location>
</feature>
<dbReference type="OrthoDB" id="4078873at2759"/>
<proteinExistence type="predicted"/>
<evidence type="ECO:0000256" key="4">
    <source>
        <dbReference type="ARBA" id="ARBA00023136"/>
    </source>
</evidence>
<dbReference type="Pfam" id="PF07690">
    <property type="entry name" value="MFS_1"/>
    <property type="match status" value="1"/>
</dbReference>
<feature type="transmembrane region" description="Helical" evidence="5">
    <location>
        <begin position="64"/>
        <end position="82"/>
    </location>
</feature>
<dbReference type="GO" id="GO:0005886">
    <property type="term" value="C:plasma membrane"/>
    <property type="evidence" value="ECO:0007669"/>
    <property type="project" value="TreeGrafter"/>
</dbReference>
<evidence type="ECO:0000256" key="3">
    <source>
        <dbReference type="ARBA" id="ARBA00022989"/>
    </source>
</evidence>
<protein>
    <recommendedName>
        <fullName evidence="6">Major facilitator superfamily (MFS) profile domain-containing protein</fullName>
    </recommendedName>
</protein>
<dbReference type="InterPro" id="IPR020846">
    <property type="entry name" value="MFS_dom"/>
</dbReference>
<gene>
    <name evidence="7" type="ORF">EC973_004278</name>
</gene>
<feature type="domain" description="Major facilitator superfamily (MFS) profile" evidence="6">
    <location>
        <begin position="1"/>
        <end position="507"/>
    </location>
</feature>
<dbReference type="SUPFAM" id="SSF103473">
    <property type="entry name" value="MFS general substrate transporter"/>
    <property type="match status" value="1"/>
</dbReference>
<reference evidence="7" key="1">
    <citation type="submission" date="2020-01" db="EMBL/GenBank/DDBJ databases">
        <title>Genome Sequencing of Three Apophysomyces-Like Fungal Strains Confirms a Novel Fungal Genus in the Mucoromycota with divergent Burkholderia-like Endosymbiotic Bacteria.</title>
        <authorList>
            <person name="Stajich J.E."/>
            <person name="Macias A.M."/>
            <person name="Carter-House D."/>
            <person name="Lovett B."/>
            <person name="Kasson L.R."/>
            <person name="Berry K."/>
            <person name="Grigoriev I."/>
            <person name="Chang Y."/>
            <person name="Spatafora J."/>
            <person name="Kasson M.T."/>
        </authorList>
    </citation>
    <scope>NUCLEOTIDE SEQUENCE</scope>
    <source>
        <strain evidence="7">NRRL A-21654</strain>
    </source>
</reference>
<feature type="transmembrane region" description="Helical" evidence="5">
    <location>
        <begin position="124"/>
        <end position="146"/>
    </location>
</feature>
<evidence type="ECO:0000313" key="8">
    <source>
        <dbReference type="Proteomes" id="UP000605846"/>
    </source>
</evidence>
<comment type="caution">
    <text evidence="7">The sequence shown here is derived from an EMBL/GenBank/DDBJ whole genome shotgun (WGS) entry which is preliminary data.</text>
</comment>
<accession>A0A8H7BLI4</accession>
<dbReference type="PANTHER" id="PTHR23501:SF87">
    <property type="entry name" value="SIDEROPHORE IRON TRANSPORTER 2"/>
    <property type="match status" value="1"/>
</dbReference>
<comment type="subcellular location">
    <subcellularLocation>
        <location evidence="1">Membrane</location>
        <topology evidence="1">Multi-pass membrane protein</topology>
    </subcellularLocation>
</comment>
<dbReference type="AlphaFoldDB" id="A0A8H7BLI4"/>
<feature type="transmembrane region" description="Helical" evidence="5">
    <location>
        <begin position="94"/>
        <end position="112"/>
    </location>
</feature>
<dbReference type="PROSITE" id="PS50850">
    <property type="entry name" value="MFS"/>
    <property type="match status" value="1"/>
</dbReference>
<feature type="transmembrane region" description="Helical" evidence="5">
    <location>
        <begin position="152"/>
        <end position="175"/>
    </location>
</feature>
<dbReference type="GO" id="GO:0022857">
    <property type="term" value="F:transmembrane transporter activity"/>
    <property type="evidence" value="ECO:0007669"/>
    <property type="project" value="InterPro"/>
</dbReference>
<feature type="transmembrane region" description="Helical" evidence="5">
    <location>
        <begin position="33"/>
        <end position="52"/>
    </location>
</feature>
<feature type="transmembrane region" description="Helical" evidence="5">
    <location>
        <begin position="487"/>
        <end position="506"/>
    </location>
</feature>